<evidence type="ECO:0000256" key="8">
    <source>
        <dbReference type="ARBA" id="ARBA00022857"/>
    </source>
</evidence>
<evidence type="ECO:0000259" key="14">
    <source>
        <dbReference type="SMART" id="SM00859"/>
    </source>
</evidence>
<comment type="similarity">
    <text evidence="3">Belongs to the aspartate-semialdehyde dehydrogenase family.</text>
</comment>
<dbReference type="InterPro" id="IPR012280">
    <property type="entry name" value="Semialdhyde_DH_dimer_dom"/>
</dbReference>
<dbReference type="AlphaFoldDB" id="A0A3B0SW91"/>
<accession>A0A3B0SW91</accession>
<organism evidence="15">
    <name type="scientific">hydrothermal vent metagenome</name>
    <dbReference type="NCBI Taxonomy" id="652676"/>
    <lineage>
        <taxon>unclassified sequences</taxon>
        <taxon>metagenomes</taxon>
        <taxon>ecological metagenomes</taxon>
    </lineage>
</organism>
<evidence type="ECO:0000256" key="12">
    <source>
        <dbReference type="ARBA" id="ARBA00023167"/>
    </source>
</evidence>
<dbReference type="SUPFAM" id="SSF51735">
    <property type="entry name" value="NAD(P)-binding Rossmann-fold domains"/>
    <property type="match status" value="1"/>
</dbReference>
<dbReference type="NCBIfam" id="TIGR01296">
    <property type="entry name" value="asd_B"/>
    <property type="match status" value="1"/>
</dbReference>
<dbReference type="UniPathway" id="UPA00051">
    <property type="reaction ID" value="UER00464"/>
</dbReference>
<protein>
    <recommendedName>
        <fullName evidence="5">aspartate-semialdehyde dehydrogenase</fullName>
        <ecNumber evidence="5">1.2.1.11</ecNumber>
    </recommendedName>
</protein>
<dbReference type="SUPFAM" id="SSF55347">
    <property type="entry name" value="Glyceraldehyde-3-phosphate dehydrogenase-like, C-terminal domain"/>
    <property type="match status" value="1"/>
</dbReference>
<comment type="pathway">
    <text evidence="2">Amino-acid biosynthesis; L-threonine biosynthesis; L-threonine from L-aspartate: step 2/5.</text>
</comment>
<dbReference type="PANTHER" id="PTHR46278:SF2">
    <property type="entry name" value="ASPARTATE-SEMIALDEHYDE DEHYDROGENASE"/>
    <property type="match status" value="1"/>
</dbReference>
<keyword evidence="10 15" id="KW-0560">Oxidoreductase</keyword>
<dbReference type="UniPathway" id="UPA00034">
    <property type="reaction ID" value="UER00016"/>
</dbReference>
<evidence type="ECO:0000313" key="15">
    <source>
        <dbReference type="EMBL" id="VAW09788.1"/>
    </source>
</evidence>
<dbReference type="Pfam" id="PF01118">
    <property type="entry name" value="Semialdhyde_dh"/>
    <property type="match status" value="1"/>
</dbReference>
<evidence type="ECO:0000256" key="11">
    <source>
        <dbReference type="ARBA" id="ARBA00023154"/>
    </source>
</evidence>
<reference evidence="15" key="1">
    <citation type="submission" date="2018-06" db="EMBL/GenBank/DDBJ databases">
        <authorList>
            <person name="Zhirakovskaya E."/>
        </authorList>
    </citation>
    <scope>NUCLEOTIDE SEQUENCE</scope>
</reference>
<evidence type="ECO:0000256" key="3">
    <source>
        <dbReference type="ARBA" id="ARBA00010584"/>
    </source>
</evidence>
<feature type="domain" description="Semialdehyde dehydrogenase NAD-binding" evidence="14">
    <location>
        <begin position="8"/>
        <end position="123"/>
    </location>
</feature>
<comment type="pathway">
    <text evidence="1">Amino-acid biosynthesis; L-methionine biosynthesis via de novo pathway; L-homoserine from L-aspartate: step 2/3.</text>
</comment>
<comment type="catalytic activity">
    <reaction evidence="13">
        <text>L-aspartate 4-semialdehyde + phosphate + NADP(+) = 4-phospho-L-aspartate + NADPH + H(+)</text>
        <dbReference type="Rhea" id="RHEA:24284"/>
        <dbReference type="ChEBI" id="CHEBI:15378"/>
        <dbReference type="ChEBI" id="CHEBI:43474"/>
        <dbReference type="ChEBI" id="CHEBI:57535"/>
        <dbReference type="ChEBI" id="CHEBI:57783"/>
        <dbReference type="ChEBI" id="CHEBI:58349"/>
        <dbReference type="ChEBI" id="CHEBI:537519"/>
        <dbReference type="EC" id="1.2.1.11"/>
    </reaction>
</comment>
<dbReference type="NCBIfam" id="NF011456">
    <property type="entry name" value="PRK14874.1"/>
    <property type="match status" value="1"/>
</dbReference>
<dbReference type="GO" id="GO:0009088">
    <property type="term" value="P:threonine biosynthetic process"/>
    <property type="evidence" value="ECO:0007669"/>
    <property type="project" value="UniProtKB-UniPathway"/>
</dbReference>
<gene>
    <name evidence="15" type="ORF">MNBD_ACTINO02-2181</name>
</gene>
<sequence length="351" mass="36929">MRGIAAPRVAVVGATGVVGRTMLSILSERNFPLSSLRLFASSRSAGTVVSTPWGDVTVEDLATADPTGVDIALFSAGGARSLEYAPAFVAAGAVVIDNSSAFRRDPAVPLVVAEVNDDAITRHNGIVANPNCTTMGLMMAVGPLHRAAGIDRMIATSYQATSGSGQAGVEVLMHEIDVLGKKPEELATGGWSDPGSTLYSRPIGFNVLPHAGSFAEEHYTDEEWKLVNETRKILGDDSIRVEPTCVRVPVAVGHSVAATVFFDRVVSRDEALDILGEAPGVEVWDDAKVPTPLDAAGIDTTLVGRVRETLGERGGLNLWVVSDNLRKGAALNTVQLAELLLRGDSAGRRLP</sequence>
<dbReference type="UniPathway" id="UPA00050">
    <property type="reaction ID" value="UER00463"/>
</dbReference>
<dbReference type="InterPro" id="IPR005986">
    <property type="entry name" value="Asp_semialdehyde_DH_beta"/>
</dbReference>
<keyword evidence="12" id="KW-0486">Methionine biosynthesis</keyword>
<keyword evidence="8" id="KW-0521">NADP</keyword>
<dbReference type="SMART" id="SM00859">
    <property type="entry name" value="Semialdhyde_dh"/>
    <property type="match status" value="1"/>
</dbReference>
<dbReference type="GO" id="GO:0051287">
    <property type="term" value="F:NAD binding"/>
    <property type="evidence" value="ECO:0007669"/>
    <property type="project" value="InterPro"/>
</dbReference>
<evidence type="ECO:0000256" key="10">
    <source>
        <dbReference type="ARBA" id="ARBA00023002"/>
    </source>
</evidence>
<dbReference type="Gene3D" id="3.40.50.720">
    <property type="entry name" value="NAD(P)-binding Rossmann-like Domain"/>
    <property type="match status" value="1"/>
</dbReference>
<dbReference type="Gene3D" id="3.30.360.10">
    <property type="entry name" value="Dihydrodipicolinate Reductase, domain 2"/>
    <property type="match status" value="1"/>
</dbReference>
<evidence type="ECO:0000256" key="9">
    <source>
        <dbReference type="ARBA" id="ARBA00022915"/>
    </source>
</evidence>
<evidence type="ECO:0000256" key="6">
    <source>
        <dbReference type="ARBA" id="ARBA00022605"/>
    </source>
</evidence>
<dbReference type="EMBL" id="UOEK01000653">
    <property type="protein sequence ID" value="VAW09788.1"/>
    <property type="molecule type" value="Genomic_DNA"/>
</dbReference>
<dbReference type="CDD" id="cd02316">
    <property type="entry name" value="VcASADH2_like_N"/>
    <property type="match status" value="1"/>
</dbReference>
<keyword evidence="9" id="KW-0220">Diaminopimelate biosynthesis</keyword>
<dbReference type="PIRSF" id="PIRSF000148">
    <property type="entry name" value="ASA_dh"/>
    <property type="match status" value="1"/>
</dbReference>
<evidence type="ECO:0000256" key="7">
    <source>
        <dbReference type="ARBA" id="ARBA00022697"/>
    </source>
</evidence>
<name>A0A3B0SW91_9ZZZZ</name>
<dbReference type="PANTHER" id="PTHR46278">
    <property type="entry name" value="DEHYDROGENASE, PUTATIVE-RELATED"/>
    <property type="match status" value="1"/>
</dbReference>
<dbReference type="InterPro" id="IPR012080">
    <property type="entry name" value="Asp_semialdehyde_DH"/>
</dbReference>
<keyword evidence="6" id="KW-0028">Amino-acid biosynthesis</keyword>
<keyword evidence="11" id="KW-0457">Lysine biosynthesis</keyword>
<keyword evidence="7" id="KW-0791">Threonine biosynthesis</keyword>
<dbReference type="EC" id="1.2.1.11" evidence="5"/>
<dbReference type="InterPro" id="IPR000534">
    <property type="entry name" value="Semialdehyde_DH_NAD-bd"/>
</dbReference>
<dbReference type="HAMAP" id="MF_02121">
    <property type="entry name" value="ASADH"/>
    <property type="match status" value="1"/>
</dbReference>
<comment type="subunit">
    <text evidence="4">Homodimer.</text>
</comment>
<dbReference type="GO" id="GO:0019877">
    <property type="term" value="P:diaminopimelate biosynthetic process"/>
    <property type="evidence" value="ECO:0007669"/>
    <property type="project" value="UniProtKB-KW"/>
</dbReference>
<dbReference type="GO" id="GO:0009097">
    <property type="term" value="P:isoleucine biosynthetic process"/>
    <property type="evidence" value="ECO:0007669"/>
    <property type="project" value="InterPro"/>
</dbReference>
<dbReference type="CDD" id="cd18131">
    <property type="entry name" value="ASADH_C_bac_euk_like"/>
    <property type="match status" value="1"/>
</dbReference>
<evidence type="ECO:0000256" key="4">
    <source>
        <dbReference type="ARBA" id="ARBA00011738"/>
    </source>
</evidence>
<dbReference type="GO" id="GO:0009086">
    <property type="term" value="P:methionine biosynthetic process"/>
    <property type="evidence" value="ECO:0007669"/>
    <property type="project" value="UniProtKB-KW"/>
</dbReference>
<dbReference type="GO" id="GO:0046983">
    <property type="term" value="F:protein dimerization activity"/>
    <property type="evidence" value="ECO:0007669"/>
    <property type="project" value="InterPro"/>
</dbReference>
<dbReference type="GO" id="GO:0009089">
    <property type="term" value="P:lysine biosynthetic process via diaminopimelate"/>
    <property type="evidence" value="ECO:0007669"/>
    <property type="project" value="UniProtKB-UniPathway"/>
</dbReference>
<dbReference type="GO" id="GO:0050661">
    <property type="term" value="F:NADP binding"/>
    <property type="evidence" value="ECO:0007669"/>
    <property type="project" value="InterPro"/>
</dbReference>
<evidence type="ECO:0000256" key="2">
    <source>
        <dbReference type="ARBA" id="ARBA00005097"/>
    </source>
</evidence>
<evidence type="ECO:0000256" key="13">
    <source>
        <dbReference type="ARBA" id="ARBA00047891"/>
    </source>
</evidence>
<dbReference type="Pfam" id="PF02774">
    <property type="entry name" value="Semialdhyde_dhC"/>
    <property type="match status" value="1"/>
</dbReference>
<dbReference type="InterPro" id="IPR036291">
    <property type="entry name" value="NAD(P)-bd_dom_sf"/>
</dbReference>
<evidence type="ECO:0000256" key="1">
    <source>
        <dbReference type="ARBA" id="ARBA00005021"/>
    </source>
</evidence>
<evidence type="ECO:0000256" key="5">
    <source>
        <dbReference type="ARBA" id="ARBA00013120"/>
    </source>
</evidence>
<dbReference type="GO" id="GO:0004073">
    <property type="term" value="F:aspartate-semialdehyde dehydrogenase activity"/>
    <property type="evidence" value="ECO:0007669"/>
    <property type="project" value="UniProtKB-EC"/>
</dbReference>
<proteinExistence type="inferred from homology"/>